<dbReference type="Proteomes" id="UP001557470">
    <property type="component" value="Unassembled WGS sequence"/>
</dbReference>
<comment type="function">
    <text evidence="7">Lysosomal thiol reductase that can reduce protein disulfide bonds. Facilitates the complete unfolding of proteins destined for lysosomal degradation. Plays an important role in antigen processing.</text>
</comment>
<dbReference type="GO" id="GO:0002376">
    <property type="term" value="P:immune system process"/>
    <property type="evidence" value="ECO:0007669"/>
    <property type="project" value="UniProtKB-KW"/>
</dbReference>
<evidence type="ECO:0000256" key="8">
    <source>
        <dbReference type="SAM" id="SignalP"/>
    </source>
</evidence>
<reference evidence="10 11" key="1">
    <citation type="submission" date="2024-06" db="EMBL/GenBank/DDBJ databases">
        <authorList>
            <person name="Pan Q."/>
            <person name="Wen M."/>
            <person name="Jouanno E."/>
            <person name="Zahm M."/>
            <person name="Klopp C."/>
            <person name="Cabau C."/>
            <person name="Louis A."/>
            <person name="Berthelot C."/>
            <person name="Parey E."/>
            <person name="Roest Crollius H."/>
            <person name="Montfort J."/>
            <person name="Robinson-Rechavi M."/>
            <person name="Bouchez O."/>
            <person name="Lampietro C."/>
            <person name="Lopez Roques C."/>
            <person name="Donnadieu C."/>
            <person name="Postlethwait J."/>
            <person name="Bobe J."/>
            <person name="Verreycken H."/>
            <person name="Guiguen Y."/>
        </authorList>
    </citation>
    <scope>NUCLEOTIDE SEQUENCE [LARGE SCALE GENOMIC DNA]</scope>
    <source>
        <strain evidence="10">Up_M1</strain>
        <tissue evidence="10">Testis</tissue>
    </source>
</reference>
<evidence type="ECO:0000256" key="4">
    <source>
        <dbReference type="ARBA" id="ARBA00022729"/>
    </source>
</evidence>
<dbReference type="EC" id="1.8.-.-" evidence="7"/>
<accession>A0ABD0WSK8</accession>
<keyword evidence="7" id="KW-0676">Redox-active center</keyword>
<keyword evidence="3 7" id="KW-0964">Secreted</keyword>
<keyword evidence="11" id="KW-1185">Reference proteome</keyword>
<dbReference type="PANTHER" id="PTHR13234">
    <property type="entry name" value="GAMMA-INTERFERON INDUCIBLE LYSOSOMAL THIOL REDUCTASE GILT"/>
    <property type="match status" value="1"/>
</dbReference>
<feature type="signal peptide" evidence="8">
    <location>
        <begin position="1"/>
        <end position="18"/>
    </location>
</feature>
<dbReference type="GO" id="GO:0005764">
    <property type="term" value="C:lysosome"/>
    <property type="evidence" value="ECO:0007669"/>
    <property type="project" value="UniProtKB-SubCell"/>
</dbReference>
<comment type="subunit">
    <text evidence="2 7">Dimer; disulfide-linked.</text>
</comment>
<keyword evidence="6 7" id="KW-0325">Glycoprotein</keyword>
<evidence type="ECO:0000259" key="9">
    <source>
        <dbReference type="PROSITE" id="PS51110"/>
    </source>
</evidence>
<gene>
    <name evidence="10" type="ORF">UPYG_G00297890</name>
</gene>
<dbReference type="PROSITE" id="PS51110">
    <property type="entry name" value="SAP_A"/>
    <property type="match status" value="1"/>
</dbReference>
<keyword evidence="5 7" id="KW-1015">Disulfide bond</keyword>
<feature type="chain" id="PRO_5044780735" description="Gamma-interferon-inducible lysosomal thiol reductase" evidence="8">
    <location>
        <begin position="19"/>
        <end position="252"/>
    </location>
</feature>
<evidence type="ECO:0000256" key="6">
    <source>
        <dbReference type="ARBA" id="ARBA00023180"/>
    </source>
</evidence>
<name>A0ABD0WSK8_UMBPY</name>
<evidence type="ECO:0000313" key="10">
    <source>
        <dbReference type="EMBL" id="KAL0966652.1"/>
    </source>
</evidence>
<comment type="caution">
    <text evidence="10">The sequence shown here is derived from an EMBL/GenBank/DDBJ whole genome shotgun (WGS) entry which is preliminary data.</text>
</comment>
<dbReference type="Pfam" id="PF02199">
    <property type="entry name" value="SapA"/>
    <property type="match status" value="1"/>
</dbReference>
<keyword evidence="7" id="KW-0391">Immunity</keyword>
<keyword evidence="4 7" id="KW-0732">Signal</keyword>
<evidence type="ECO:0000256" key="3">
    <source>
        <dbReference type="ARBA" id="ARBA00022525"/>
    </source>
</evidence>
<proteinExistence type="inferred from homology"/>
<dbReference type="InterPro" id="IPR004911">
    <property type="entry name" value="Interferon-induced_GILT"/>
</dbReference>
<protein>
    <recommendedName>
        <fullName evidence="7">Gamma-interferon-inducible lysosomal thiol reductase</fullName>
        <ecNumber evidence="7">1.8.-.-</ecNumber>
    </recommendedName>
    <alternativeName>
        <fullName evidence="7">Gamma-interferon-inducible protein IP-30</fullName>
    </alternativeName>
</protein>
<feature type="domain" description="Saposin A-type" evidence="9">
    <location>
        <begin position="14"/>
        <end position="54"/>
    </location>
</feature>
<keyword evidence="7" id="KW-0458">Lysosome</keyword>
<keyword evidence="7" id="KW-0560">Oxidoreductase</keyword>
<organism evidence="10 11">
    <name type="scientific">Umbra pygmaea</name>
    <name type="common">Eastern mudminnow</name>
    <dbReference type="NCBI Taxonomy" id="75934"/>
    <lineage>
        <taxon>Eukaryota</taxon>
        <taxon>Metazoa</taxon>
        <taxon>Chordata</taxon>
        <taxon>Craniata</taxon>
        <taxon>Vertebrata</taxon>
        <taxon>Euteleostomi</taxon>
        <taxon>Actinopterygii</taxon>
        <taxon>Neopterygii</taxon>
        <taxon>Teleostei</taxon>
        <taxon>Protacanthopterygii</taxon>
        <taxon>Esociformes</taxon>
        <taxon>Umbridae</taxon>
        <taxon>Umbra</taxon>
    </lineage>
</organism>
<comment type="subcellular location">
    <subcellularLocation>
        <location evidence="7">Secreted</location>
    </subcellularLocation>
    <subcellularLocation>
        <location evidence="7">Lysosome</location>
    </subcellularLocation>
</comment>
<dbReference type="PANTHER" id="PTHR13234:SF43">
    <property type="entry name" value="GAMMA-INTERFERON-INDUCIBLE LYSOSOMAL THIOL REDUCTASE"/>
    <property type="match status" value="1"/>
</dbReference>
<dbReference type="GO" id="GO:0016671">
    <property type="term" value="F:oxidoreductase activity, acting on a sulfur group of donors, disulfide as acceptor"/>
    <property type="evidence" value="ECO:0007669"/>
    <property type="project" value="UniProtKB-UniRule"/>
</dbReference>
<dbReference type="Pfam" id="PF03227">
    <property type="entry name" value="GILT"/>
    <property type="match status" value="1"/>
</dbReference>
<dbReference type="AlphaFoldDB" id="A0ABD0WSK8"/>
<dbReference type="EMBL" id="JAGEUA010000009">
    <property type="protein sequence ID" value="KAL0966652.1"/>
    <property type="molecule type" value="Genomic_DNA"/>
</dbReference>
<evidence type="ECO:0000256" key="7">
    <source>
        <dbReference type="RuleBase" id="RU369109"/>
    </source>
</evidence>
<dbReference type="InterPro" id="IPR003119">
    <property type="entry name" value="SAP_A"/>
</dbReference>
<evidence type="ECO:0000313" key="11">
    <source>
        <dbReference type="Proteomes" id="UP001557470"/>
    </source>
</evidence>
<comment type="similarity">
    <text evidence="1 7">Belongs to the GILT family.</text>
</comment>
<evidence type="ECO:0000256" key="5">
    <source>
        <dbReference type="ARBA" id="ARBA00023157"/>
    </source>
</evidence>
<evidence type="ECO:0000256" key="2">
    <source>
        <dbReference type="ARBA" id="ARBA00011615"/>
    </source>
</evidence>
<dbReference type="GO" id="GO:0005576">
    <property type="term" value="C:extracellular region"/>
    <property type="evidence" value="ECO:0007669"/>
    <property type="project" value="UniProtKB-SubCell"/>
</dbReference>
<evidence type="ECO:0000256" key="1">
    <source>
        <dbReference type="ARBA" id="ARBA00005679"/>
    </source>
</evidence>
<sequence length="252" mass="27894">MKGVIVFTIVTIWSNVYCTPCSYSPSQWCASLDSAIECGVLKQCLEANATKPKSQDSSVQVDLYFESLCPGCREFLTTQLLPTWVMLNDIMTVNLVPFGNAQETAKGKQYTFTCQHGEEECLGNMIETCILNASANPFQIIYCMEASSNVVKAGQACVELFDPTIKWDSIMSCVKGDLGNQLMHQNALKTGALKPPHQYVPWIVINGEHTEDLQNKAMGSLFTLVCSMYKGKKPEACGAALTRYHRGYCHDD</sequence>